<evidence type="ECO:0000313" key="4">
    <source>
        <dbReference type="Proteomes" id="UP000243579"/>
    </source>
</evidence>
<dbReference type="InterPro" id="IPR000719">
    <property type="entry name" value="Prot_kinase_dom"/>
</dbReference>
<dbReference type="SUPFAM" id="SSF56112">
    <property type="entry name" value="Protein kinase-like (PK-like)"/>
    <property type="match status" value="1"/>
</dbReference>
<dbReference type="InterPro" id="IPR008271">
    <property type="entry name" value="Ser/Thr_kinase_AS"/>
</dbReference>
<proteinExistence type="predicted"/>
<keyword evidence="1" id="KW-0812">Transmembrane</keyword>
<dbReference type="PRINTS" id="PR00109">
    <property type="entry name" value="TYRKINASE"/>
</dbReference>
<accession>A0A1V9YVZ3</accession>
<dbReference type="PANTHER" id="PTHR44329">
    <property type="entry name" value="SERINE/THREONINE-PROTEIN KINASE TNNI3K-RELATED"/>
    <property type="match status" value="1"/>
</dbReference>
<dbReference type="SMART" id="SM00220">
    <property type="entry name" value="S_TKc"/>
    <property type="match status" value="1"/>
</dbReference>
<evidence type="ECO:0000259" key="2">
    <source>
        <dbReference type="PROSITE" id="PS50011"/>
    </source>
</evidence>
<dbReference type="InterPro" id="IPR001245">
    <property type="entry name" value="Ser-Thr/Tyr_kinase_cat_dom"/>
</dbReference>
<dbReference type="PROSITE" id="PS50011">
    <property type="entry name" value="PROTEIN_KINASE_DOM"/>
    <property type="match status" value="1"/>
</dbReference>
<dbReference type="PROSITE" id="PS00108">
    <property type="entry name" value="PROTEIN_KINASE_ST"/>
    <property type="match status" value="1"/>
</dbReference>
<keyword evidence="1" id="KW-0472">Membrane</keyword>
<protein>
    <submittedName>
        <fullName evidence="3">Protein kinase</fullName>
    </submittedName>
</protein>
<sequence length="373" mass="40813">MIPSASSPTTVAPASGGSSASSYNVGLIVGLSIAAIVIIVGAIVYRRKKRVDNMLTRLDPFSATLTLGMKVHGTIGSDPSGSANFDLSELELHRLDNRQLVRTHAVAQGAYGQVWLGSYKGETVAIKCLLPGKCMRSDILDLVEEITLSLRLESPYVVATLGASWRVPSEMQMVIEWMDRGDLKSVLDATLPATPGAVSAAFPWSEKIQCMLSIAEGLLYLHSLDIIHRDLKSRNVLLDSKKGTKLTDFGASREATTETMTIGVGTYRWMAPEILQDNHYSTAADIYSFGMILSELNTHHIPYYDMRNKKGNPLVDTAIMSRVIQGTIRPTFTPSCPTWVRELAESCMARNPENRPKAIQIVHTIHQVLRGSA</sequence>
<dbReference type="GO" id="GO:0005524">
    <property type="term" value="F:ATP binding"/>
    <property type="evidence" value="ECO:0007669"/>
    <property type="project" value="InterPro"/>
</dbReference>
<name>A0A1V9YVZ3_ACHHY</name>
<reference evidence="3 4" key="1">
    <citation type="journal article" date="2014" name="Genome Biol. Evol.">
        <title>The secreted proteins of Achlya hypogyna and Thraustotheca clavata identify the ancestral oomycete secretome and reveal gene acquisitions by horizontal gene transfer.</title>
        <authorList>
            <person name="Misner I."/>
            <person name="Blouin N."/>
            <person name="Leonard G."/>
            <person name="Richards T.A."/>
            <person name="Lane C.E."/>
        </authorList>
    </citation>
    <scope>NUCLEOTIDE SEQUENCE [LARGE SCALE GENOMIC DNA]</scope>
    <source>
        <strain evidence="3 4">ATCC 48635</strain>
    </source>
</reference>
<dbReference type="InterPro" id="IPR011009">
    <property type="entry name" value="Kinase-like_dom_sf"/>
</dbReference>
<dbReference type="PANTHER" id="PTHR44329:SF214">
    <property type="entry name" value="PROTEIN KINASE DOMAIN-CONTAINING PROTEIN"/>
    <property type="match status" value="1"/>
</dbReference>
<dbReference type="Gene3D" id="1.10.510.10">
    <property type="entry name" value="Transferase(Phosphotransferase) domain 1"/>
    <property type="match status" value="1"/>
</dbReference>
<evidence type="ECO:0000313" key="3">
    <source>
        <dbReference type="EMBL" id="OQR89882.1"/>
    </source>
</evidence>
<comment type="caution">
    <text evidence="3">The sequence shown here is derived from an EMBL/GenBank/DDBJ whole genome shotgun (WGS) entry which is preliminary data.</text>
</comment>
<dbReference type="STRING" id="1202772.A0A1V9YVZ3"/>
<dbReference type="Gene3D" id="3.30.200.20">
    <property type="entry name" value="Phosphorylase Kinase, domain 1"/>
    <property type="match status" value="1"/>
</dbReference>
<dbReference type="InterPro" id="IPR051681">
    <property type="entry name" value="Ser/Thr_Kinases-Pseudokinases"/>
</dbReference>
<feature type="domain" description="Protein kinase" evidence="2">
    <location>
        <begin position="100"/>
        <end position="369"/>
    </location>
</feature>
<dbReference type="Proteomes" id="UP000243579">
    <property type="component" value="Unassembled WGS sequence"/>
</dbReference>
<dbReference type="GO" id="GO:0004674">
    <property type="term" value="F:protein serine/threonine kinase activity"/>
    <property type="evidence" value="ECO:0007669"/>
    <property type="project" value="TreeGrafter"/>
</dbReference>
<evidence type="ECO:0000256" key="1">
    <source>
        <dbReference type="SAM" id="Phobius"/>
    </source>
</evidence>
<dbReference type="AlphaFoldDB" id="A0A1V9YVZ3"/>
<dbReference type="Pfam" id="PF07714">
    <property type="entry name" value="PK_Tyr_Ser-Thr"/>
    <property type="match status" value="1"/>
</dbReference>
<keyword evidence="3" id="KW-0808">Transferase</keyword>
<keyword evidence="3" id="KW-0418">Kinase</keyword>
<gene>
    <name evidence="3" type="ORF">ACHHYP_05970</name>
</gene>
<dbReference type="OrthoDB" id="4062651at2759"/>
<keyword evidence="1" id="KW-1133">Transmembrane helix</keyword>
<organism evidence="3 4">
    <name type="scientific">Achlya hypogyna</name>
    <name type="common">Oomycete</name>
    <name type="synonym">Protoachlya hypogyna</name>
    <dbReference type="NCBI Taxonomy" id="1202772"/>
    <lineage>
        <taxon>Eukaryota</taxon>
        <taxon>Sar</taxon>
        <taxon>Stramenopiles</taxon>
        <taxon>Oomycota</taxon>
        <taxon>Saprolegniomycetes</taxon>
        <taxon>Saprolegniales</taxon>
        <taxon>Achlyaceae</taxon>
        <taxon>Achlya</taxon>
    </lineage>
</organism>
<dbReference type="EMBL" id="JNBR01000713">
    <property type="protein sequence ID" value="OQR89882.1"/>
    <property type="molecule type" value="Genomic_DNA"/>
</dbReference>
<feature type="transmembrane region" description="Helical" evidence="1">
    <location>
        <begin position="25"/>
        <end position="45"/>
    </location>
</feature>
<keyword evidence="4" id="KW-1185">Reference proteome</keyword>